<protein>
    <submittedName>
        <fullName evidence="1">Uncharacterized protein</fullName>
    </submittedName>
</protein>
<evidence type="ECO:0000313" key="1">
    <source>
        <dbReference type="EMBL" id="KAH7907603.1"/>
    </source>
</evidence>
<gene>
    <name evidence="1" type="ORF">BJ138DRAFT_482425</name>
</gene>
<comment type="caution">
    <text evidence="1">The sequence shown here is derived from an EMBL/GenBank/DDBJ whole genome shotgun (WGS) entry which is preliminary data.</text>
</comment>
<dbReference type="Proteomes" id="UP000790377">
    <property type="component" value="Unassembled WGS sequence"/>
</dbReference>
<keyword evidence="2" id="KW-1185">Reference proteome</keyword>
<name>A0ACB8A4N0_9AGAM</name>
<dbReference type="EMBL" id="MU267889">
    <property type="protein sequence ID" value="KAH7907603.1"/>
    <property type="molecule type" value="Genomic_DNA"/>
</dbReference>
<proteinExistence type="predicted"/>
<reference evidence="1" key="1">
    <citation type="journal article" date="2021" name="New Phytol.">
        <title>Evolutionary innovations through gain and loss of genes in the ectomycorrhizal Boletales.</title>
        <authorList>
            <person name="Wu G."/>
            <person name="Miyauchi S."/>
            <person name="Morin E."/>
            <person name="Kuo A."/>
            <person name="Drula E."/>
            <person name="Varga T."/>
            <person name="Kohler A."/>
            <person name="Feng B."/>
            <person name="Cao Y."/>
            <person name="Lipzen A."/>
            <person name="Daum C."/>
            <person name="Hundley H."/>
            <person name="Pangilinan J."/>
            <person name="Johnson J."/>
            <person name="Barry K."/>
            <person name="LaButti K."/>
            <person name="Ng V."/>
            <person name="Ahrendt S."/>
            <person name="Min B."/>
            <person name="Choi I.G."/>
            <person name="Park H."/>
            <person name="Plett J.M."/>
            <person name="Magnuson J."/>
            <person name="Spatafora J.W."/>
            <person name="Nagy L.G."/>
            <person name="Henrissat B."/>
            <person name="Grigoriev I.V."/>
            <person name="Yang Z.L."/>
            <person name="Xu J."/>
            <person name="Martin F.M."/>
        </authorList>
    </citation>
    <scope>NUCLEOTIDE SEQUENCE</scope>
    <source>
        <strain evidence="1">ATCC 28755</strain>
    </source>
</reference>
<organism evidence="1 2">
    <name type="scientific">Hygrophoropsis aurantiaca</name>
    <dbReference type="NCBI Taxonomy" id="72124"/>
    <lineage>
        <taxon>Eukaryota</taxon>
        <taxon>Fungi</taxon>
        <taxon>Dikarya</taxon>
        <taxon>Basidiomycota</taxon>
        <taxon>Agaricomycotina</taxon>
        <taxon>Agaricomycetes</taxon>
        <taxon>Agaricomycetidae</taxon>
        <taxon>Boletales</taxon>
        <taxon>Coniophorineae</taxon>
        <taxon>Hygrophoropsidaceae</taxon>
        <taxon>Hygrophoropsis</taxon>
    </lineage>
</organism>
<accession>A0ACB8A4N0</accession>
<evidence type="ECO:0000313" key="2">
    <source>
        <dbReference type="Proteomes" id="UP000790377"/>
    </source>
</evidence>
<sequence length="188" mass="21067">MSPRLDVPIPNMMLTIASIRSPQRRAVCESCTPIHIFPRDATRRESFFDIHRESFRVLLLQRHCRTSRSYTAVELLVSLLQHPDGVHAPPPPPQANGEHADPSTSPQECTCQRLRPDLIPNRHYPPHLLTLTHARQGWCPPPVVILHVQIVAIRACAPHPNQPLNREEAVECRNGSDEGVGANNVGYS</sequence>